<feature type="domain" description="Response regulatory" evidence="2">
    <location>
        <begin position="10"/>
        <end position="126"/>
    </location>
</feature>
<evidence type="ECO:0000256" key="1">
    <source>
        <dbReference type="PROSITE-ProRule" id="PRU00169"/>
    </source>
</evidence>
<organism evidence="3 4">
    <name type="scientific">Teichococcus deserti</name>
    <dbReference type="NCBI Taxonomy" id="1817963"/>
    <lineage>
        <taxon>Bacteria</taxon>
        <taxon>Pseudomonadati</taxon>
        <taxon>Pseudomonadota</taxon>
        <taxon>Alphaproteobacteria</taxon>
        <taxon>Acetobacterales</taxon>
        <taxon>Roseomonadaceae</taxon>
        <taxon>Roseomonas</taxon>
    </lineage>
</organism>
<dbReference type="PROSITE" id="PS50110">
    <property type="entry name" value="RESPONSE_REGULATORY"/>
    <property type="match status" value="1"/>
</dbReference>
<comment type="caution">
    <text evidence="3">The sequence shown here is derived from an EMBL/GenBank/DDBJ whole genome shotgun (WGS) entry which is preliminary data.</text>
</comment>
<keyword evidence="1" id="KW-0597">Phosphoprotein</keyword>
<gene>
    <name evidence="3" type="ORF">BKE38_06835</name>
</gene>
<accession>A0A1V2H5K6</accession>
<dbReference type="InterPro" id="IPR011006">
    <property type="entry name" value="CheY-like_superfamily"/>
</dbReference>
<dbReference type="InterPro" id="IPR001789">
    <property type="entry name" value="Sig_transdc_resp-reg_receiver"/>
</dbReference>
<dbReference type="Proteomes" id="UP000188879">
    <property type="component" value="Unassembled WGS sequence"/>
</dbReference>
<reference evidence="3 4" key="1">
    <citation type="submission" date="2016-10" db="EMBL/GenBank/DDBJ databases">
        <title>Draft Genome sequence of Roseomonas sp. strain M3.</title>
        <authorList>
            <person name="Subhash Y."/>
            <person name="Lee S."/>
        </authorList>
    </citation>
    <scope>NUCLEOTIDE SEQUENCE [LARGE SCALE GENOMIC DNA]</scope>
    <source>
        <strain evidence="3 4">M3</strain>
    </source>
</reference>
<evidence type="ECO:0000313" key="4">
    <source>
        <dbReference type="Proteomes" id="UP000188879"/>
    </source>
</evidence>
<feature type="modified residue" description="4-aspartylphosphate" evidence="1">
    <location>
        <position position="61"/>
    </location>
</feature>
<evidence type="ECO:0000259" key="2">
    <source>
        <dbReference type="PROSITE" id="PS50110"/>
    </source>
</evidence>
<dbReference type="Gene3D" id="3.40.50.2300">
    <property type="match status" value="1"/>
</dbReference>
<keyword evidence="4" id="KW-1185">Reference proteome</keyword>
<proteinExistence type="predicted"/>
<dbReference type="GO" id="GO:0000160">
    <property type="term" value="P:phosphorelay signal transduction system"/>
    <property type="evidence" value="ECO:0007669"/>
    <property type="project" value="InterPro"/>
</dbReference>
<sequence>MASTALSNRRILIVEDEFLLAEELAEGLMQAGATILGPVPTIAGAFNLIARQGAPSGAVLDVNLSGVAVYPLADALIELGIPLVFTTGYDPGALPRRFATVPRCDKPFNLPVVVTTMAAALDNTAG</sequence>
<dbReference type="OrthoDB" id="582170at2"/>
<protein>
    <submittedName>
        <fullName evidence="3">Response regulator</fullName>
    </submittedName>
</protein>
<name>A0A1V2H5K6_9PROT</name>
<dbReference type="SUPFAM" id="SSF52172">
    <property type="entry name" value="CheY-like"/>
    <property type="match status" value="1"/>
</dbReference>
<dbReference type="AlphaFoldDB" id="A0A1V2H5K6"/>
<evidence type="ECO:0000313" key="3">
    <source>
        <dbReference type="EMBL" id="ONG56116.1"/>
    </source>
</evidence>
<dbReference type="EMBL" id="MLCO01000053">
    <property type="protein sequence ID" value="ONG56116.1"/>
    <property type="molecule type" value="Genomic_DNA"/>
</dbReference>